<dbReference type="PANTHER" id="PTHR45528:SF1">
    <property type="entry name" value="SENSOR HISTIDINE KINASE CPXA"/>
    <property type="match status" value="1"/>
</dbReference>
<keyword evidence="14" id="KW-0175">Coiled coil</keyword>
<dbReference type="Gene3D" id="6.10.340.10">
    <property type="match status" value="1"/>
</dbReference>
<keyword evidence="11 15" id="KW-1133">Transmembrane helix</keyword>
<dbReference type="InterPro" id="IPR003661">
    <property type="entry name" value="HisK_dim/P_dom"/>
</dbReference>
<dbReference type="Gene3D" id="3.30.565.10">
    <property type="entry name" value="Histidine kinase-like ATPase, C-terminal domain"/>
    <property type="match status" value="1"/>
</dbReference>
<gene>
    <name evidence="17" type="ORF">SAMN05443638_1372</name>
</gene>
<feature type="domain" description="Histidine kinase" evidence="16">
    <location>
        <begin position="197"/>
        <end position="411"/>
    </location>
</feature>
<dbReference type="CDD" id="cd00082">
    <property type="entry name" value="HisKA"/>
    <property type="match status" value="1"/>
</dbReference>
<evidence type="ECO:0000259" key="16">
    <source>
        <dbReference type="PROSITE" id="PS50109"/>
    </source>
</evidence>
<evidence type="ECO:0000256" key="6">
    <source>
        <dbReference type="ARBA" id="ARBA00022679"/>
    </source>
</evidence>
<keyword evidence="6" id="KW-0808">Transferase</keyword>
<keyword evidence="12" id="KW-0902">Two-component regulatory system</keyword>
<keyword evidence="10" id="KW-0067">ATP-binding</keyword>
<evidence type="ECO:0000256" key="10">
    <source>
        <dbReference type="ARBA" id="ARBA00022840"/>
    </source>
</evidence>
<dbReference type="PANTHER" id="PTHR45528">
    <property type="entry name" value="SENSOR HISTIDINE KINASE CPXA"/>
    <property type="match status" value="1"/>
</dbReference>
<dbReference type="SMART" id="SM00388">
    <property type="entry name" value="HisKA"/>
    <property type="match status" value="1"/>
</dbReference>
<dbReference type="SMART" id="SM00387">
    <property type="entry name" value="HATPase_c"/>
    <property type="match status" value="1"/>
</dbReference>
<dbReference type="AlphaFoldDB" id="A0A1M4Z4R7"/>
<dbReference type="Gene3D" id="1.10.287.130">
    <property type="match status" value="1"/>
</dbReference>
<dbReference type="InterPro" id="IPR004358">
    <property type="entry name" value="Sig_transdc_His_kin-like_C"/>
</dbReference>
<dbReference type="GO" id="GO:0000155">
    <property type="term" value="F:phosphorelay sensor kinase activity"/>
    <property type="evidence" value="ECO:0007669"/>
    <property type="project" value="InterPro"/>
</dbReference>
<dbReference type="InterPro" id="IPR050398">
    <property type="entry name" value="HssS/ArlS-like"/>
</dbReference>
<keyword evidence="18" id="KW-1185">Reference proteome</keyword>
<evidence type="ECO:0000256" key="3">
    <source>
        <dbReference type="ARBA" id="ARBA00012438"/>
    </source>
</evidence>
<dbReference type="EMBL" id="FQVM01000037">
    <property type="protein sequence ID" value="SHF12975.1"/>
    <property type="molecule type" value="Genomic_DNA"/>
</dbReference>
<evidence type="ECO:0000313" key="17">
    <source>
        <dbReference type="EMBL" id="SHF12975.1"/>
    </source>
</evidence>
<evidence type="ECO:0000256" key="9">
    <source>
        <dbReference type="ARBA" id="ARBA00022777"/>
    </source>
</evidence>
<accession>A0A1M4Z4R7</accession>
<evidence type="ECO:0000256" key="5">
    <source>
        <dbReference type="ARBA" id="ARBA00022553"/>
    </source>
</evidence>
<evidence type="ECO:0000256" key="14">
    <source>
        <dbReference type="SAM" id="Coils"/>
    </source>
</evidence>
<keyword evidence="13 15" id="KW-0472">Membrane</keyword>
<dbReference type="InterPro" id="IPR036890">
    <property type="entry name" value="HATPase_C_sf"/>
</dbReference>
<evidence type="ECO:0000256" key="12">
    <source>
        <dbReference type="ARBA" id="ARBA00023012"/>
    </source>
</evidence>
<dbReference type="STRING" id="1533.SAMN05443638_1372"/>
<organism evidence="17 18">
    <name type="scientific">Clostridium fallax</name>
    <dbReference type="NCBI Taxonomy" id="1533"/>
    <lineage>
        <taxon>Bacteria</taxon>
        <taxon>Bacillati</taxon>
        <taxon>Bacillota</taxon>
        <taxon>Clostridia</taxon>
        <taxon>Eubacteriales</taxon>
        <taxon>Clostridiaceae</taxon>
        <taxon>Clostridium</taxon>
    </lineage>
</organism>
<evidence type="ECO:0000256" key="13">
    <source>
        <dbReference type="ARBA" id="ARBA00023136"/>
    </source>
</evidence>
<comment type="subcellular location">
    <subcellularLocation>
        <location evidence="2">Cell membrane</location>
        <topology evidence="2">Multi-pass membrane protein</topology>
    </subcellularLocation>
</comment>
<dbReference type="RefSeq" id="WP_072897632.1">
    <property type="nucleotide sequence ID" value="NZ_FQVM01000037.1"/>
</dbReference>
<evidence type="ECO:0000256" key="15">
    <source>
        <dbReference type="SAM" id="Phobius"/>
    </source>
</evidence>
<evidence type="ECO:0000256" key="8">
    <source>
        <dbReference type="ARBA" id="ARBA00022741"/>
    </source>
</evidence>
<proteinExistence type="predicted"/>
<feature type="transmembrane region" description="Helical" evidence="15">
    <location>
        <begin position="102"/>
        <end position="126"/>
    </location>
</feature>
<dbReference type="PRINTS" id="PR00344">
    <property type="entry name" value="BCTRLSENSOR"/>
</dbReference>
<dbReference type="GO" id="GO:0005886">
    <property type="term" value="C:plasma membrane"/>
    <property type="evidence" value="ECO:0007669"/>
    <property type="project" value="UniProtKB-SubCell"/>
</dbReference>
<feature type="transmembrane region" description="Helical" evidence="15">
    <location>
        <begin position="12"/>
        <end position="35"/>
    </location>
</feature>
<dbReference type="GO" id="GO:0005524">
    <property type="term" value="F:ATP binding"/>
    <property type="evidence" value="ECO:0007669"/>
    <property type="project" value="UniProtKB-KW"/>
</dbReference>
<keyword evidence="4" id="KW-1003">Cell membrane</keyword>
<keyword evidence="9 17" id="KW-0418">Kinase</keyword>
<protein>
    <recommendedName>
        <fullName evidence="3">histidine kinase</fullName>
        <ecNumber evidence="3">2.7.13.3</ecNumber>
    </recommendedName>
</protein>
<dbReference type="Pfam" id="PF00512">
    <property type="entry name" value="HisKA"/>
    <property type="match status" value="1"/>
</dbReference>
<evidence type="ECO:0000256" key="4">
    <source>
        <dbReference type="ARBA" id="ARBA00022475"/>
    </source>
</evidence>
<keyword evidence="5" id="KW-0597">Phosphoprotein</keyword>
<evidence type="ECO:0000256" key="11">
    <source>
        <dbReference type="ARBA" id="ARBA00022989"/>
    </source>
</evidence>
<dbReference type="InterPro" id="IPR005467">
    <property type="entry name" value="His_kinase_dom"/>
</dbReference>
<dbReference type="InterPro" id="IPR003594">
    <property type="entry name" value="HATPase_dom"/>
</dbReference>
<reference evidence="17 18" key="1">
    <citation type="submission" date="2016-11" db="EMBL/GenBank/DDBJ databases">
        <authorList>
            <person name="Jaros S."/>
            <person name="Januszkiewicz K."/>
            <person name="Wedrychowicz H."/>
        </authorList>
    </citation>
    <scope>NUCLEOTIDE SEQUENCE [LARGE SCALE GENOMIC DNA]</scope>
    <source>
        <strain evidence="17 18">DSM 2631</strain>
    </source>
</reference>
<keyword evidence="8" id="KW-0547">Nucleotide-binding</keyword>
<feature type="coiled-coil region" evidence="14">
    <location>
        <begin position="167"/>
        <end position="194"/>
    </location>
</feature>
<dbReference type="InterPro" id="IPR036097">
    <property type="entry name" value="HisK_dim/P_sf"/>
</dbReference>
<dbReference type="Pfam" id="PF02518">
    <property type="entry name" value="HATPase_c"/>
    <property type="match status" value="1"/>
</dbReference>
<keyword evidence="7 15" id="KW-0812">Transmembrane</keyword>
<sequence length="412" mass="47907">MKYFRNLELKYLSIKFLVIFILSSICISFICYIEGEKLNKIYIKQNIIIAGNILSKNPDLEDEVIKGITSKNQENYNLGKEILSKYSYDKLTLKENPSILNFFYKFTIIIMLVIILFLIMAIIFAIKGYIKFYKKIEEFTIVAEEVVEGNFNLIKEEYDEGELYIFSNKFNLMINRLNNSVKKLKEEKLFLKNIISDISHQLKTPLASLIMFNDLMKNKDMSLEDKNYFLNLSEEQLKRMEWLIISLLKLSRLEAKVIKFDIKSNPIYITIMKSISPIKEKAREKNISINLKLDEKIRFNHDLNWTAEALTNIIKNSIEHTKNGGYINIKIYETPLAIFISIEDNGEGIPKNLIPKIFKRFYKGENSTNPTSIGIGLSLSKRIIESQNGSINVESEIKKGTKFNITFLKTVI</sequence>
<name>A0A1M4Z4R7_9CLOT</name>
<dbReference type="EC" id="2.7.13.3" evidence="3"/>
<dbReference type="Proteomes" id="UP000184035">
    <property type="component" value="Unassembled WGS sequence"/>
</dbReference>
<evidence type="ECO:0000256" key="2">
    <source>
        <dbReference type="ARBA" id="ARBA00004651"/>
    </source>
</evidence>
<evidence type="ECO:0000313" key="18">
    <source>
        <dbReference type="Proteomes" id="UP000184035"/>
    </source>
</evidence>
<dbReference type="SUPFAM" id="SSF55874">
    <property type="entry name" value="ATPase domain of HSP90 chaperone/DNA topoisomerase II/histidine kinase"/>
    <property type="match status" value="1"/>
</dbReference>
<dbReference type="PROSITE" id="PS50109">
    <property type="entry name" value="HIS_KIN"/>
    <property type="match status" value="1"/>
</dbReference>
<dbReference type="OrthoDB" id="9773956at2"/>
<evidence type="ECO:0000256" key="7">
    <source>
        <dbReference type="ARBA" id="ARBA00022692"/>
    </source>
</evidence>
<comment type="catalytic activity">
    <reaction evidence="1">
        <text>ATP + protein L-histidine = ADP + protein N-phospho-L-histidine.</text>
        <dbReference type="EC" id="2.7.13.3"/>
    </reaction>
</comment>
<dbReference type="CDD" id="cd00075">
    <property type="entry name" value="HATPase"/>
    <property type="match status" value="1"/>
</dbReference>
<dbReference type="SUPFAM" id="SSF47384">
    <property type="entry name" value="Homodimeric domain of signal transducing histidine kinase"/>
    <property type="match status" value="1"/>
</dbReference>
<evidence type="ECO:0000256" key="1">
    <source>
        <dbReference type="ARBA" id="ARBA00000085"/>
    </source>
</evidence>